<dbReference type="PANTHER" id="PTHR30250">
    <property type="entry name" value="PST FAMILY PREDICTED COLANIC ACID TRANSPORTER"/>
    <property type="match status" value="1"/>
</dbReference>
<dbReference type="Proteomes" id="UP000207598">
    <property type="component" value="Unassembled WGS sequence"/>
</dbReference>
<feature type="transmembrane region" description="Helical" evidence="7">
    <location>
        <begin position="391"/>
        <end position="412"/>
    </location>
</feature>
<evidence type="ECO:0000256" key="5">
    <source>
        <dbReference type="ARBA" id="ARBA00022989"/>
    </source>
</evidence>
<proteinExistence type="inferred from homology"/>
<keyword evidence="4 7" id="KW-0812">Transmembrane</keyword>
<organism evidence="8 9">
    <name type="scientific">Maliponia aquimaris</name>
    <dbReference type="NCBI Taxonomy" id="1673631"/>
    <lineage>
        <taxon>Bacteria</taxon>
        <taxon>Pseudomonadati</taxon>
        <taxon>Pseudomonadota</taxon>
        <taxon>Alphaproteobacteria</taxon>
        <taxon>Rhodobacterales</taxon>
        <taxon>Paracoccaceae</taxon>
        <taxon>Maliponia</taxon>
    </lineage>
</organism>
<feature type="transmembrane region" description="Helical" evidence="7">
    <location>
        <begin position="52"/>
        <end position="75"/>
    </location>
</feature>
<reference evidence="8 9" key="1">
    <citation type="submission" date="2017-05" db="EMBL/GenBank/DDBJ databases">
        <authorList>
            <person name="Song R."/>
            <person name="Chenine A.L."/>
            <person name="Ruprecht R.M."/>
        </authorList>
    </citation>
    <scope>NUCLEOTIDE SEQUENCE [LARGE SCALE GENOMIC DNA]</scope>
    <source>
        <strain evidence="8 9">CECT 8898</strain>
    </source>
</reference>
<evidence type="ECO:0000313" key="8">
    <source>
        <dbReference type="EMBL" id="SMX32891.1"/>
    </source>
</evidence>
<gene>
    <name evidence="8" type="primary">wzxC</name>
    <name evidence="8" type="ORF">MAA8898_00352</name>
</gene>
<comment type="similarity">
    <text evidence="2">Belongs to the polysaccharide synthase family.</text>
</comment>
<keyword evidence="6 7" id="KW-0472">Membrane</keyword>
<feature type="transmembrane region" description="Helical" evidence="7">
    <location>
        <begin position="21"/>
        <end position="46"/>
    </location>
</feature>
<keyword evidence="3" id="KW-1003">Cell membrane</keyword>
<feature type="transmembrane region" description="Helical" evidence="7">
    <location>
        <begin position="120"/>
        <end position="138"/>
    </location>
</feature>
<feature type="transmembrane region" description="Helical" evidence="7">
    <location>
        <begin position="179"/>
        <end position="198"/>
    </location>
</feature>
<evidence type="ECO:0000256" key="1">
    <source>
        <dbReference type="ARBA" id="ARBA00004651"/>
    </source>
</evidence>
<accession>A0A238JQG1</accession>
<feature type="transmembrane region" description="Helical" evidence="7">
    <location>
        <begin position="150"/>
        <end position="173"/>
    </location>
</feature>
<comment type="subcellular location">
    <subcellularLocation>
        <location evidence="1">Cell membrane</location>
        <topology evidence="1">Multi-pass membrane protein</topology>
    </subcellularLocation>
</comment>
<dbReference type="GO" id="GO:0005886">
    <property type="term" value="C:plasma membrane"/>
    <property type="evidence" value="ECO:0007669"/>
    <property type="project" value="UniProtKB-SubCell"/>
</dbReference>
<sequence length="451" mass="49414">MSTLTMLRGGSLTARVMRSSLLTVGSFGFGQMVRLASNLILTRLLFPEAFGLMALVMVFLMGLGQFSDVGVTPAIMQSRRGDDRDFLNTAWTIQVVRGFGLWIVACALAFPMAWVYGQPILTQILPVSALTLLITGFRPTRMVTANRHLMLGRVTVLDIGTQLAGVLVAIGLAWWWGSVWALVVSGVIGALIEVWLNWRYLPGEPNRLRWESAAAHELIGFGKWVFLATVCGFFFTQADKMLIGKFIALDHFGIYNIGFFWASFPLMLGNLVTHKILIPVYRETPPTESRANFVKLRKMRFAVSALLIGFVGIFALLGDWLVQMLYDDRYAEAGAVAVVLACAQIPMLIVMTYDQAALAAGDSRRYFVLALVRAVLMVGCVMAGLSSDGLTGALTGQAAAYLLAYPAVVWLARRMGAWDPLHDMVMAGIGLALASCALWLNWSSILTIVEI</sequence>
<dbReference type="OrthoDB" id="7605542at2"/>
<dbReference type="RefSeq" id="WP_094019231.1">
    <property type="nucleotide sequence ID" value="NZ_FXYF01000001.1"/>
</dbReference>
<evidence type="ECO:0000256" key="2">
    <source>
        <dbReference type="ARBA" id="ARBA00007430"/>
    </source>
</evidence>
<protein>
    <submittedName>
        <fullName evidence="8">Lipopolysaccharide biosynthesis protein WzxC</fullName>
    </submittedName>
</protein>
<feature type="transmembrane region" description="Helical" evidence="7">
    <location>
        <begin position="301"/>
        <end position="322"/>
    </location>
</feature>
<feature type="transmembrane region" description="Helical" evidence="7">
    <location>
        <begin position="258"/>
        <end position="281"/>
    </location>
</feature>
<feature type="transmembrane region" description="Helical" evidence="7">
    <location>
        <begin position="334"/>
        <end position="354"/>
    </location>
</feature>
<feature type="transmembrane region" description="Helical" evidence="7">
    <location>
        <begin position="366"/>
        <end position="385"/>
    </location>
</feature>
<evidence type="ECO:0000256" key="3">
    <source>
        <dbReference type="ARBA" id="ARBA00022475"/>
    </source>
</evidence>
<dbReference type="Pfam" id="PF13440">
    <property type="entry name" value="Polysacc_synt_3"/>
    <property type="match status" value="1"/>
</dbReference>
<evidence type="ECO:0000256" key="4">
    <source>
        <dbReference type="ARBA" id="ARBA00022692"/>
    </source>
</evidence>
<dbReference type="AlphaFoldDB" id="A0A238JQG1"/>
<feature type="transmembrane region" description="Helical" evidence="7">
    <location>
        <begin position="95"/>
        <end position="114"/>
    </location>
</feature>
<keyword evidence="5 7" id="KW-1133">Transmembrane helix</keyword>
<dbReference type="InterPro" id="IPR050833">
    <property type="entry name" value="Poly_Biosynth_Transport"/>
</dbReference>
<evidence type="ECO:0000256" key="7">
    <source>
        <dbReference type="SAM" id="Phobius"/>
    </source>
</evidence>
<evidence type="ECO:0000256" key="6">
    <source>
        <dbReference type="ARBA" id="ARBA00023136"/>
    </source>
</evidence>
<keyword evidence="9" id="KW-1185">Reference proteome</keyword>
<feature type="transmembrane region" description="Helical" evidence="7">
    <location>
        <begin position="218"/>
        <end position="238"/>
    </location>
</feature>
<name>A0A238JQG1_9RHOB</name>
<evidence type="ECO:0000313" key="9">
    <source>
        <dbReference type="Proteomes" id="UP000207598"/>
    </source>
</evidence>
<feature type="transmembrane region" description="Helical" evidence="7">
    <location>
        <begin position="424"/>
        <end position="442"/>
    </location>
</feature>
<dbReference type="PANTHER" id="PTHR30250:SF10">
    <property type="entry name" value="LIPOPOLYSACCHARIDE BIOSYNTHESIS PROTEIN WZXC"/>
    <property type="match status" value="1"/>
</dbReference>
<dbReference type="EMBL" id="FXYF01000001">
    <property type="protein sequence ID" value="SMX32891.1"/>
    <property type="molecule type" value="Genomic_DNA"/>
</dbReference>